<comment type="caution">
    <text evidence="1">The sequence shown here is derived from an EMBL/GenBank/DDBJ whole genome shotgun (WGS) entry which is preliminary data.</text>
</comment>
<organism evidence="1 2">
    <name type="scientific">Portunus trituberculatus</name>
    <name type="common">Swimming crab</name>
    <name type="synonym">Neptunus trituberculatus</name>
    <dbReference type="NCBI Taxonomy" id="210409"/>
    <lineage>
        <taxon>Eukaryota</taxon>
        <taxon>Metazoa</taxon>
        <taxon>Ecdysozoa</taxon>
        <taxon>Arthropoda</taxon>
        <taxon>Crustacea</taxon>
        <taxon>Multicrustacea</taxon>
        <taxon>Malacostraca</taxon>
        <taxon>Eumalacostraca</taxon>
        <taxon>Eucarida</taxon>
        <taxon>Decapoda</taxon>
        <taxon>Pleocyemata</taxon>
        <taxon>Brachyura</taxon>
        <taxon>Eubrachyura</taxon>
        <taxon>Portunoidea</taxon>
        <taxon>Portunidae</taxon>
        <taxon>Portuninae</taxon>
        <taxon>Portunus</taxon>
    </lineage>
</organism>
<dbReference type="Proteomes" id="UP000324222">
    <property type="component" value="Unassembled WGS sequence"/>
</dbReference>
<evidence type="ECO:0000313" key="2">
    <source>
        <dbReference type="Proteomes" id="UP000324222"/>
    </source>
</evidence>
<sequence length="89" mass="9722">MFKPKCSCIYRVSLRGGKLQAGLRQAWVSQRVASGHHLSLFVMISSSSRLTIRAAEQPQLGKTSWEGGGDLANIGRCARCSESREKPTS</sequence>
<dbReference type="AlphaFoldDB" id="A0A5B7FGL1"/>
<name>A0A5B7FGL1_PORTR</name>
<accession>A0A5B7FGL1</accession>
<reference evidence="1 2" key="1">
    <citation type="submission" date="2019-05" db="EMBL/GenBank/DDBJ databases">
        <title>Another draft genome of Portunus trituberculatus and its Hox gene families provides insights of decapod evolution.</title>
        <authorList>
            <person name="Jeong J.-H."/>
            <person name="Song I."/>
            <person name="Kim S."/>
            <person name="Choi T."/>
            <person name="Kim D."/>
            <person name="Ryu S."/>
            <person name="Kim W."/>
        </authorList>
    </citation>
    <scope>NUCLEOTIDE SEQUENCE [LARGE SCALE GENOMIC DNA]</scope>
    <source>
        <tissue evidence="1">Muscle</tissue>
    </source>
</reference>
<keyword evidence="2" id="KW-1185">Reference proteome</keyword>
<evidence type="ECO:0000313" key="1">
    <source>
        <dbReference type="EMBL" id="MPC44677.1"/>
    </source>
</evidence>
<proteinExistence type="predicted"/>
<protein>
    <submittedName>
        <fullName evidence="1">Uncharacterized protein</fullName>
    </submittedName>
</protein>
<dbReference type="EMBL" id="VSRR010006390">
    <property type="protein sequence ID" value="MPC44677.1"/>
    <property type="molecule type" value="Genomic_DNA"/>
</dbReference>
<gene>
    <name evidence="1" type="ORF">E2C01_038354</name>
</gene>